<gene>
    <name evidence="2" type="ORF">SAMN05660477_01510</name>
</gene>
<dbReference type="OrthoDB" id="9813231at2"/>
<reference evidence="2 3" key="1">
    <citation type="submission" date="2017-02" db="EMBL/GenBank/DDBJ databases">
        <authorList>
            <person name="Peterson S.W."/>
        </authorList>
    </citation>
    <scope>NUCLEOTIDE SEQUENCE [LARGE SCALE GENOMIC DNA]</scope>
    <source>
        <strain evidence="2 3">DSM 22323</strain>
    </source>
</reference>
<sequence>MQIEATTVEDYISKIPEERQEIIRQMIDVINTNLPKGFENITSYGMLGWAVPLKDYPAGYHCAPGTPLPFINLASQKNFIALYHMGIYAKPDLLDWFVEEYPKHSKRKLDMGKSCIRFKKMDDIPLDLIAELCQKMTAKDWINCYESNYKR</sequence>
<organism evidence="2 3">
    <name type="scientific">Soonwooa buanensis</name>
    <dbReference type="NCBI Taxonomy" id="619805"/>
    <lineage>
        <taxon>Bacteria</taxon>
        <taxon>Pseudomonadati</taxon>
        <taxon>Bacteroidota</taxon>
        <taxon>Flavobacteriia</taxon>
        <taxon>Flavobacteriales</taxon>
        <taxon>Weeksellaceae</taxon>
        <taxon>Chryseobacterium group</taxon>
        <taxon>Soonwooa</taxon>
    </lineage>
</organism>
<dbReference type="EMBL" id="FUYZ01000004">
    <property type="protein sequence ID" value="SKB86614.1"/>
    <property type="molecule type" value="Genomic_DNA"/>
</dbReference>
<keyword evidence="3" id="KW-1185">Reference proteome</keyword>
<evidence type="ECO:0000313" key="2">
    <source>
        <dbReference type="EMBL" id="SKB86614.1"/>
    </source>
</evidence>
<evidence type="ECO:0000313" key="3">
    <source>
        <dbReference type="Proteomes" id="UP000191112"/>
    </source>
</evidence>
<dbReference type="RefSeq" id="WP_079666765.1">
    <property type="nucleotide sequence ID" value="NZ_FUYZ01000004.1"/>
</dbReference>
<protein>
    <recommendedName>
        <fullName evidence="1">YdhG-like domain-containing protein</fullName>
    </recommendedName>
</protein>
<dbReference type="Pfam" id="PF08818">
    <property type="entry name" value="DUF1801"/>
    <property type="match status" value="1"/>
</dbReference>
<dbReference type="Proteomes" id="UP000191112">
    <property type="component" value="Unassembled WGS sequence"/>
</dbReference>
<dbReference type="SUPFAM" id="SSF159888">
    <property type="entry name" value="YdhG-like"/>
    <property type="match status" value="1"/>
</dbReference>
<dbReference type="STRING" id="619805.SAMN05660477_01510"/>
<evidence type="ECO:0000259" key="1">
    <source>
        <dbReference type="Pfam" id="PF08818"/>
    </source>
</evidence>
<dbReference type="AlphaFoldDB" id="A0A1T5ERU3"/>
<dbReference type="Gene3D" id="3.90.1150.200">
    <property type="match status" value="1"/>
</dbReference>
<name>A0A1T5ERU3_9FLAO</name>
<accession>A0A1T5ERU3</accession>
<dbReference type="InterPro" id="IPR014922">
    <property type="entry name" value="YdhG-like"/>
</dbReference>
<feature type="domain" description="YdhG-like" evidence="1">
    <location>
        <begin position="19"/>
        <end position="135"/>
    </location>
</feature>
<proteinExistence type="predicted"/>